<proteinExistence type="predicted"/>
<evidence type="ECO:0000313" key="2">
    <source>
        <dbReference type="Proteomes" id="UP001164929"/>
    </source>
</evidence>
<comment type="caution">
    <text evidence="1">The sequence shown here is derived from an EMBL/GenBank/DDBJ whole genome shotgun (WGS) entry which is preliminary data.</text>
</comment>
<reference evidence="1" key="1">
    <citation type="journal article" date="2023" name="Mol. Ecol. Resour.">
        <title>Chromosome-level genome assembly of a triploid poplar Populus alba 'Berolinensis'.</title>
        <authorList>
            <person name="Chen S."/>
            <person name="Yu Y."/>
            <person name="Wang X."/>
            <person name="Wang S."/>
            <person name="Zhang T."/>
            <person name="Zhou Y."/>
            <person name="He R."/>
            <person name="Meng N."/>
            <person name="Wang Y."/>
            <person name="Liu W."/>
            <person name="Liu Z."/>
            <person name="Liu J."/>
            <person name="Guo Q."/>
            <person name="Huang H."/>
            <person name="Sederoff R.R."/>
            <person name="Wang G."/>
            <person name="Qu G."/>
            <person name="Chen S."/>
        </authorList>
    </citation>
    <scope>NUCLEOTIDE SEQUENCE</scope>
    <source>
        <strain evidence="1">SC-2020</strain>
    </source>
</reference>
<protein>
    <submittedName>
        <fullName evidence="1">Uncharacterized protein</fullName>
    </submittedName>
</protein>
<accession>A0AAD6ME22</accession>
<sequence length="107" mass="12497">MLALFNIFVSRSNSPAIYTWAEAGLSMGIQGNGVAEESSQWQPSSITRWQNPVGLCCRELYHWLYFFVYTFLDLLTSKRACHPNCDRDLICWRIFWVHSLLRHVVAR</sequence>
<evidence type="ECO:0000313" key="1">
    <source>
        <dbReference type="EMBL" id="KAJ6983758.1"/>
    </source>
</evidence>
<dbReference type="Proteomes" id="UP001164929">
    <property type="component" value="Chromosome 10"/>
</dbReference>
<name>A0AAD6ME22_9ROSI</name>
<keyword evidence="2" id="KW-1185">Reference proteome</keyword>
<dbReference type="EMBL" id="JAQIZT010000010">
    <property type="protein sequence ID" value="KAJ6983758.1"/>
    <property type="molecule type" value="Genomic_DNA"/>
</dbReference>
<gene>
    <name evidence="1" type="ORF">NC653_026538</name>
</gene>
<dbReference type="AlphaFoldDB" id="A0AAD6ME22"/>
<organism evidence="1 2">
    <name type="scientific">Populus alba x Populus x berolinensis</name>
    <dbReference type="NCBI Taxonomy" id="444605"/>
    <lineage>
        <taxon>Eukaryota</taxon>
        <taxon>Viridiplantae</taxon>
        <taxon>Streptophyta</taxon>
        <taxon>Embryophyta</taxon>
        <taxon>Tracheophyta</taxon>
        <taxon>Spermatophyta</taxon>
        <taxon>Magnoliopsida</taxon>
        <taxon>eudicotyledons</taxon>
        <taxon>Gunneridae</taxon>
        <taxon>Pentapetalae</taxon>
        <taxon>rosids</taxon>
        <taxon>fabids</taxon>
        <taxon>Malpighiales</taxon>
        <taxon>Salicaceae</taxon>
        <taxon>Saliceae</taxon>
        <taxon>Populus</taxon>
    </lineage>
</organism>